<dbReference type="AlphaFoldDB" id="S4NMX3"/>
<reference evidence="2" key="1">
    <citation type="journal article" date="2013" name="Genome">
        <title>Draft Genome Sequence of Geobacillus kaustophilus GBlys, a Lysogenic Strain with Bacteriophage phiOH2.</title>
        <authorList>
            <person name="Doi K."/>
            <person name="Mori K."/>
            <person name="Martono H."/>
            <person name="Nagayoshi Y."/>
            <person name="Fujino Y."/>
            <person name="Tashiro K."/>
            <person name="Kuhara S."/>
            <person name="Ohshima T."/>
        </authorList>
    </citation>
    <scope>NUCLEOTIDE SEQUENCE [LARGE SCALE GENOMIC DNA]</scope>
    <source>
        <strain evidence="2">GBlys</strain>
    </source>
</reference>
<evidence type="ECO:0000313" key="1">
    <source>
        <dbReference type="EMBL" id="GAD14312.1"/>
    </source>
</evidence>
<proteinExistence type="predicted"/>
<sequence length="69" mass="8258">MARMRTFVLKPEGQKVDYELYAELSPVPLEIIDGDLFFTKEERENLLKLLIYNVGINRTLEIIEEWKER</sequence>
<accession>S4NMX3</accession>
<dbReference type="Proteomes" id="UP000016424">
    <property type="component" value="Unassembled WGS sequence"/>
</dbReference>
<organism evidence="1 2">
    <name type="scientific">Geobacillus kaustophilus GBlys</name>
    <dbReference type="NCBI Taxonomy" id="1337888"/>
    <lineage>
        <taxon>Bacteria</taxon>
        <taxon>Bacillati</taxon>
        <taxon>Bacillota</taxon>
        <taxon>Bacilli</taxon>
        <taxon>Bacillales</taxon>
        <taxon>Anoxybacillaceae</taxon>
        <taxon>Geobacillus</taxon>
        <taxon>Geobacillus thermoleovorans group</taxon>
    </lineage>
</organism>
<gene>
    <name evidence="1" type="ORF">GBL_2529</name>
</gene>
<name>S4NMX3_GEOKU</name>
<comment type="caution">
    <text evidence="1">The sequence shown here is derived from an EMBL/GenBank/DDBJ whole genome shotgun (WGS) entry which is preliminary data.</text>
</comment>
<protein>
    <submittedName>
        <fullName evidence="1">Uncharacterized protein</fullName>
    </submittedName>
</protein>
<dbReference type="EMBL" id="BASG01000027">
    <property type="protein sequence ID" value="GAD14312.1"/>
    <property type="molecule type" value="Genomic_DNA"/>
</dbReference>
<evidence type="ECO:0000313" key="2">
    <source>
        <dbReference type="Proteomes" id="UP000016424"/>
    </source>
</evidence>